<dbReference type="Proteomes" id="UP000433309">
    <property type="component" value="Unassembled WGS sequence"/>
</dbReference>
<evidence type="ECO:0000313" key="2">
    <source>
        <dbReference type="Proteomes" id="UP000433309"/>
    </source>
</evidence>
<protein>
    <submittedName>
        <fullName evidence="1">DUF2459 domain-containing protein</fullName>
    </submittedName>
</protein>
<keyword evidence="2" id="KW-1185">Reference proteome</keyword>
<sequence>MKLTVSPYRLILVALLLVLTGCAGTPRRADLPAAPTPYTIHVVQYGWHTALMFDGPALLARSTKLGHDFHGPTYVLVGWGDGEYFVQEHPPWSKAVKALVASDYPALQVGGRETNPPLGVTARDSVPLAISEQGYATLVKYIDGSIAAGPDGKPVYLGNQPSNPDRFYQATGSYSMFNNCNSWVVGALRAAGMPISGINLTARSVFEQAEQISALQHAH</sequence>
<dbReference type="InterPro" id="IPR011727">
    <property type="entry name" value="CHP02117"/>
</dbReference>
<dbReference type="EMBL" id="WKJK01000003">
    <property type="protein sequence ID" value="MRW89870.1"/>
    <property type="molecule type" value="Genomic_DNA"/>
</dbReference>
<name>A0A6I2KWE8_9BURK</name>
<proteinExistence type="predicted"/>
<dbReference type="AlphaFoldDB" id="A0A6I2KWE8"/>
<organism evidence="1 2">
    <name type="scientific">Duganella guangzhouensis</name>
    <dbReference type="NCBI Taxonomy" id="2666084"/>
    <lineage>
        <taxon>Bacteria</taxon>
        <taxon>Pseudomonadati</taxon>
        <taxon>Pseudomonadota</taxon>
        <taxon>Betaproteobacteria</taxon>
        <taxon>Burkholderiales</taxon>
        <taxon>Oxalobacteraceae</taxon>
        <taxon>Telluria group</taxon>
        <taxon>Duganella</taxon>
    </lineage>
</organism>
<comment type="caution">
    <text evidence="1">The sequence shown here is derived from an EMBL/GenBank/DDBJ whole genome shotgun (WGS) entry which is preliminary data.</text>
</comment>
<dbReference type="RefSeq" id="WP_154374763.1">
    <property type="nucleotide sequence ID" value="NZ_WKJK01000003.1"/>
</dbReference>
<accession>A0A6I2KWE8</accession>
<reference evidence="1 2" key="1">
    <citation type="submission" date="2019-11" db="EMBL/GenBank/DDBJ databases">
        <title>Novel species isolated from a subtropical stream in China.</title>
        <authorList>
            <person name="Lu H."/>
        </authorList>
    </citation>
    <scope>NUCLEOTIDE SEQUENCE [LARGE SCALE GENOMIC DNA]</scope>
    <source>
        <strain evidence="1 2">FT80W</strain>
    </source>
</reference>
<dbReference type="Pfam" id="PF09601">
    <property type="entry name" value="DUF2459"/>
    <property type="match status" value="1"/>
</dbReference>
<dbReference type="PROSITE" id="PS51257">
    <property type="entry name" value="PROKAR_LIPOPROTEIN"/>
    <property type="match status" value="1"/>
</dbReference>
<gene>
    <name evidence="1" type="ORF">GJ699_07730</name>
</gene>
<evidence type="ECO:0000313" key="1">
    <source>
        <dbReference type="EMBL" id="MRW89870.1"/>
    </source>
</evidence>